<dbReference type="InterPro" id="IPR023772">
    <property type="entry name" value="DNA-bd_HTH_TetR-type_CS"/>
</dbReference>
<protein>
    <submittedName>
        <fullName evidence="4">TetR family transcriptional regulator</fullName>
    </submittedName>
</protein>
<feature type="DNA-binding region" description="H-T-H motif" evidence="2">
    <location>
        <begin position="42"/>
        <end position="61"/>
    </location>
</feature>
<keyword evidence="5" id="KW-1185">Reference proteome</keyword>
<dbReference type="GO" id="GO:0003700">
    <property type="term" value="F:DNA-binding transcription factor activity"/>
    <property type="evidence" value="ECO:0007669"/>
    <property type="project" value="TreeGrafter"/>
</dbReference>
<gene>
    <name evidence="4" type="ORF">I7412_07820</name>
</gene>
<evidence type="ECO:0000313" key="5">
    <source>
        <dbReference type="Proteomes" id="UP000604475"/>
    </source>
</evidence>
<accession>A0A937UMH9</accession>
<keyword evidence="1 2" id="KW-0238">DNA-binding</keyword>
<dbReference type="Proteomes" id="UP000604475">
    <property type="component" value="Unassembled WGS sequence"/>
</dbReference>
<dbReference type="InterPro" id="IPR009057">
    <property type="entry name" value="Homeodomain-like_sf"/>
</dbReference>
<dbReference type="SUPFAM" id="SSF48498">
    <property type="entry name" value="Tetracyclin repressor-like, C-terminal domain"/>
    <property type="match status" value="1"/>
</dbReference>
<name>A0A937UMH9_9ACTN</name>
<dbReference type="PROSITE" id="PS01081">
    <property type="entry name" value="HTH_TETR_1"/>
    <property type="match status" value="1"/>
</dbReference>
<dbReference type="EMBL" id="JAEACQ010000155">
    <property type="protein sequence ID" value="MBL7627073.1"/>
    <property type="molecule type" value="Genomic_DNA"/>
</dbReference>
<dbReference type="Pfam" id="PF17931">
    <property type="entry name" value="TetR_C_23"/>
    <property type="match status" value="1"/>
</dbReference>
<dbReference type="Gene3D" id="1.10.357.10">
    <property type="entry name" value="Tetracycline Repressor, domain 2"/>
    <property type="match status" value="1"/>
</dbReference>
<dbReference type="InterPro" id="IPR001647">
    <property type="entry name" value="HTH_TetR"/>
</dbReference>
<dbReference type="GO" id="GO:0000976">
    <property type="term" value="F:transcription cis-regulatory region binding"/>
    <property type="evidence" value="ECO:0007669"/>
    <property type="project" value="TreeGrafter"/>
</dbReference>
<dbReference type="SUPFAM" id="SSF46689">
    <property type="entry name" value="Homeodomain-like"/>
    <property type="match status" value="1"/>
</dbReference>
<organism evidence="4 5">
    <name type="scientific">Frankia nepalensis</name>
    <dbReference type="NCBI Taxonomy" id="1836974"/>
    <lineage>
        <taxon>Bacteria</taxon>
        <taxon>Bacillati</taxon>
        <taxon>Actinomycetota</taxon>
        <taxon>Actinomycetes</taxon>
        <taxon>Frankiales</taxon>
        <taxon>Frankiaceae</taxon>
        <taxon>Frankia</taxon>
    </lineage>
</organism>
<evidence type="ECO:0000256" key="1">
    <source>
        <dbReference type="ARBA" id="ARBA00023125"/>
    </source>
</evidence>
<reference evidence="4" key="1">
    <citation type="submission" date="2020-12" db="EMBL/GenBank/DDBJ databases">
        <title>Genomic characterization of non-nitrogen-fixing Frankia strains.</title>
        <authorList>
            <person name="Carlos-Shanley C."/>
            <person name="Guerra T."/>
            <person name="Hahn D."/>
        </authorList>
    </citation>
    <scope>NUCLEOTIDE SEQUENCE</scope>
    <source>
        <strain evidence="4">CN6</strain>
    </source>
</reference>
<dbReference type="InterPro" id="IPR036271">
    <property type="entry name" value="Tet_transcr_reg_TetR-rel_C_sf"/>
</dbReference>
<dbReference type="AlphaFoldDB" id="A0A937UMH9"/>
<dbReference type="Pfam" id="PF00440">
    <property type="entry name" value="TetR_N"/>
    <property type="match status" value="1"/>
</dbReference>
<feature type="domain" description="HTH tetR-type" evidence="3">
    <location>
        <begin position="19"/>
        <end position="79"/>
    </location>
</feature>
<evidence type="ECO:0000256" key="2">
    <source>
        <dbReference type="PROSITE-ProRule" id="PRU00335"/>
    </source>
</evidence>
<proteinExistence type="predicted"/>
<evidence type="ECO:0000313" key="4">
    <source>
        <dbReference type="EMBL" id="MBL7627073.1"/>
    </source>
</evidence>
<sequence length="235" mass="25254">MPGDAASSDGPRPVSGKGAATRAVILETALASFRDRGYDRTTMRQVAEAAGVSLGNAYYYFGSKEELVQEFYAAIQVGHRHRAADALRSRDLVDRLRGVLHAGIDEMAPYHSFAGSFIKVAISPASASSPFSPESAVARQAAIGLFREVLAGSDARPGGPLARDLPELLWLAYLGITLFWVHDTSPDQARTRRLVDTAAPLVGRLVTLSRLPVLRAAAADVHTLLTALRPRDAHR</sequence>
<evidence type="ECO:0000259" key="3">
    <source>
        <dbReference type="PROSITE" id="PS50977"/>
    </source>
</evidence>
<dbReference type="InterPro" id="IPR050109">
    <property type="entry name" value="HTH-type_TetR-like_transc_reg"/>
</dbReference>
<dbReference type="PRINTS" id="PR00455">
    <property type="entry name" value="HTHTETR"/>
</dbReference>
<dbReference type="PANTHER" id="PTHR30055:SF146">
    <property type="entry name" value="HTH-TYPE TRANSCRIPTIONAL DUAL REGULATOR CECR"/>
    <property type="match status" value="1"/>
</dbReference>
<dbReference type="PANTHER" id="PTHR30055">
    <property type="entry name" value="HTH-TYPE TRANSCRIPTIONAL REGULATOR RUTR"/>
    <property type="match status" value="1"/>
</dbReference>
<dbReference type="InterPro" id="IPR041673">
    <property type="entry name" value="TetR_C_23"/>
</dbReference>
<dbReference type="PROSITE" id="PS50977">
    <property type="entry name" value="HTH_TETR_2"/>
    <property type="match status" value="1"/>
</dbReference>
<comment type="caution">
    <text evidence="4">The sequence shown here is derived from an EMBL/GenBank/DDBJ whole genome shotgun (WGS) entry which is preliminary data.</text>
</comment>